<dbReference type="AlphaFoldDB" id="A0A917DAS6"/>
<name>A0A917DAS6_9HYPH</name>
<evidence type="ECO:0000313" key="2">
    <source>
        <dbReference type="EMBL" id="GGD19689.1"/>
    </source>
</evidence>
<evidence type="ECO:0000259" key="1">
    <source>
        <dbReference type="Pfam" id="PF01909"/>
    </source>
</evidence>
<protein>
    <recommendedName>
        <fullName evidence="1">Polymerase nucleotidyl transferase domain-containing protein</fullName>
    </recommendedName>
</protein>
<dbReference type="GO" id="GO:0016779">
    <property type="term" value="F:nucleotidyltransferase activity"/>
    <property type="evidence" value="ECO:0007669"/>
    <property type="project" value="InterPro"/>
</dbReference>
<dbReference type="EMBL" id="BMJJ01000004">
    <property type="protein sequence ID" value="GGD19689.1"/>
    <property type="molecule type" value="Genomic_DNA"/>
</dbReference>
<reference evidence="2" key="2">
    <citation type="submission" date="2020-09" db="EMBL/GenBank/DDBJ databases">
        <authorList>
            <person name="Sun Q."/>
            <person name="Zhou Y."/>
        </authorList>
    </citation>
    <scope>NUCLEOTIDE SEQUENCE</scope>
    <source>
        <strain evidence="2">CGMCC 1.15493</strain>
    </source>
</reference>
<evidence type="ECO:0000313" key="3">
    <source>
        <dbReference type="Proteomes" id="UP000613160"/>
    </source>
</evidence>
<dbReference type="RefSeq" id="WP_188850753.1">
    <property type="nucleotide sequence ID" value="NZ_BMJJ01000004.1"/>
</dbReference>
<accession>A0A917DAS6</accession>
<proteinExistence type="predicted"/>
<reference evidence="2" key="1">
    <citation type="journal article" date="2014" name="Int. J. Syst. Evol. Microbiol.">
        <title>Complete genome sequence of Corynebacterium casei LMG S-19264T (=DSM 44701T), isolated from a smear-ripened cheese.</title>
        <authorList>
            <consortium name="US DOE Joint Genome Institute (JGI-PGF)"/>
            <person name="Walter F."/>
            <person name="Albersmeier A."/>
            <person name="Kalinowski J."/>
            <person name="Ruckert C."/>
        </authorList>
    </citation>
    <scope>NUCLEOTIDE SEQUENCE</scope>
    <source>
        <strain evidence="2">CGMCC 1.15493</strain>
    </source>
</reference>
<comment type="caution">
    <text evidence="2">The sequence shown here is derived from an EMBL/GenBank/DDBJ whole genome shotgun (WGS) entry which is preliminary data.</text>
</comment>
<dbReference type="InterPro" id="IPR043519">
    <property type="entry name" value="NT_sf"/>
</dbReference>
<sequence length="101" mass="11292">MRERLIARVVAVLQEAWMPERIVLFGSSANPRAARPRDIDILVIAPTDIPRPLRRRIAEAPFAAFPVKVDVLVFTPHEARNALPASLVATALKHGRELLLR</sequence>
<organism evidence="2 3">
    <name type="scientific">Aureimonas glaciei</name>
    <dbReference type="NCBI Taxonomy" id="1776957"/>
    <lineage>
        <taxon>Bacteria</taxon>
        <taxon>Pseudomonadati</taxon>
        <taxon>Pseudomonadota</taxon>
        <taxon>Alphaproteobacteria</taxon>
        <taxon>Hyphomicrobiales</taxon>
        <taxon>Aurantimonadaceae</taxon>
        <taxon>Aureimonas</taxon>
    </lineage>
</organism>
<dbReference type="Pfam" id="PF01909">
    <property type="entry name" value="NTP_transf_2"/>
    <property type="match status" value="1"/>
</dbReference>
<dbReference type="Gene3D" id="3.30.460.10">
    <property type="entry name" value="Beta Polymerase, domain 2"/>
    <property type="match status" value="1"/>
</dbReference>
<dbReference type="Proteomes" id="UP000613160">
    <property type="component" value="Unassembled WGS sequence"/>
</dbReference>
<gene>
    <name evidence="2" type="ORF">GCM10011335_23280</name>
</gene>
<dbReference type="InterPro" id="IPR002934">
    <property type="entry name" value="Polymerase_NTP_transf_dom"/>
</dbReference>
<dbReference type="CDD" id="cd05403">
    <property type="entry name" value="NT_KNTase_like"/>
    <property type="match status" value="1"/>
</dbReference>
<keyword evidence="3" id="KW-1185">Reference proteome</keyword>
<feature type="domain" description="Polymerase nucleotidyl transferase" evidence="1">
    <location>
        <begin position="8"/>
        <end position="85"/>
    </location>
</feature>
<dbReference type="SUPFAM" id="SSF81301">
    <property type="entry name" value="Nucleotidyltransferase"/>
    <property type="match status" value="1"/>
</dbReference>